<proteinExistence type="predicted"/>
<accession>A0AAJ5VXU5</accession>
<name>A0AAJ5VXU5_9HYPH</name>
<evidence type="ECO:0000313" key="1">
    <source>
        <dbReference type="EMBL" id="WEK05493.1"/>
    </source>
</evidence>
<gene>
    <name evidence="1" type="ORF">P0Y65_04345</name>
</gene>
<dbReference type="EMBL" id="CP119312">
    <property type="protein sequence ID" value="WEK05493.1"/>
    <property type="molecule type" value="Genomic_DNA"/>
</dbReference>
<sequence length="121" mass="14039">MSQPNPPPLFFEWAAGVVDITRDYDATHEYLILLGIGNLPESGSKAELIELRDIFIALASGRYEDEQLMRLWRRTRARAYPRRSNEFFKTAINVVDDYLSSDGKSAEQFWIREEGKVQRNL</sequence>
<reference evidence="1" key="1">
    <citation type="submission" date="2023-03" db="EMBL/GenBank/DDBJ databases">
        <title>Andean soil-derived lignocellulolytic bacterial consortium as a source of novel taxa and putative plastic-active enzymes.</title>
        <authorList>
            <person name="Diaz-Garcia L."/>
            <person name="Chuvochina M."/>
            <person name="Feuerriegel G."/>
            <person name="Bunk B."/>
            <person name="Sproer C."/>
            <person name="Streit W.R."/>
            <person name="Rodriguez L.M."/>
            <person name="Overmann J."/>
            <person name="Jimenez D.J."/>
        </authorList>
    </citation>
    <scope>NUCLEOTIDE SEQUENCE</scope>
    <source>
        <strain evidence="1">MAG 4196</strain>
    </source>
</reference>
<organism evidence="1 2">
    <name type="scientific">Candidatus Devosia phytovorans</name>
    <dbReference type="NCBI Taxonomy" id="3121372"/>
    <lineage>
        <taxon>Bacteria</taxon>
        <taxon>Pseudomonadati</taxon>
        <taxon>Pseudomonadota</taxon>
        <taxon>Alphaproteobacteria</taxon>
        <taxon>Hyphomicrobiales</taxon>
        <taxon>Devosiaceae</taxon>
        <taxon>Devosia</taxon>
    </lineage>
</organism>
<dbReference type="Proteomes" id="UP001217476">
    <property type="component" value="Chromosome"/>
</dbReference>
<dbReference type="AlphaFoldDB" id="A0AAJ5VXU5"/>
<protein>
    <submittedName>
        <fullName evidence="1">Uncharacterized protein</fullName>
    </submittedName>
</protein>
<evidence type="ECO:0000313" key="2">
    <source>
        <dbReference type="Proteomes" id="UP001217476"/>
    </source>
</evidence>